<dbReference type="AlphaFoldDB" id="A0A7J2U6A4"/>
<dbReference type="Gene3D" id="3.30.230.40">
    <property type="entry name" value="Imidazole glycerol phosphate dehydratase, domain 1"/>
    <property type="match status" value="2"/>
</dbReference>
<dbReference type="InterPro" id="IPR020568">
    <property type="entry name" value="Ribosomal_Su5_D2-typ_SF"/>
</dbReference>
<accession>A0A7J2U6A4</accession>
<comment type="similarity">
    <text evidence="6">Belongs to the imidazoleglycerol-phosphate dehydratase family.</text>
</comment>
<gene>
    <name evidence="6 7" type="primary">hisB</name>
    <name evidence="7" type="ORF">ENO26_11235</name>
</gene>
<dbReference type="PANTHER" id="PTHR23133:SF2">
    <property type="entry name" value="IMIDAZOLEGLYCEROL-PHOSPHATE DEHYDRATASE"/>
    <property type="match status" value="1"/>
</dbReference>
<evidence type="ECO:0000256" key="2">
    <source>
        <dbReference type="ARBA" id="ARBA00016664"/>
    </source>
</evidence>
<dbReference type="GO" id="GO:0004424">
    <property type="term" value="F:imidazoleglycerol-phosphate dehydratase activity"/>
    <property type="evidence" value="ECO:0007669"/>
    <property type="project" value="UniProtKB-UniRule"/>
</dbReference>
<dbReference type="SUPFAM" id="SSF54211">
    <property type="entry name" value="Ribosomal protein S5 domain 2-like"/>
    <property type="match status" value="2"/>
</dbReference>
<dbReference type="HAMAP" id="MF_00076">
    <property type="entry name" value="HisB"/>
    <property type="match status" value="1"/>
</dbReference>
<reference evidence="7" key="1">
    <citation type="journal article" date="2020" name="mSystems">
        <title>Genome- and Community-Level Interaction Insights into Carbon Utilization and Element Cycling Functions of Hydrothermarchaeota in Hydrothermal Sediment.</title>
        <authorList>
            <person name="Zhou Z."/>
            <person name="Liu Y."/>
            <person name="Xu W."/>
            <person name="Pan J."/>
            <person name="Luo Z.H."/>
            <person name="Li M."/>
        </authorList>
    </citation>
    <scope>NUCLEOTIDE SEQUENCE [LARGE SCALE GENOMIC DNA]</scope>
    <source>
        <strain evidence="7">SpSt-125</strain>
    </source>
</reference>
<keyword evidence="4 6" id="KW-0368">Histidine biosynthesis</keyword>
<dbReference type="InterPro" id="IPR000807">
    <property type="entry name" value="ImidazoleglycerolP_deHydtase"/>
</dbReference>
<dbReference type="InterPro" id="IPR020565">
    <property type="entry name" value="ImidazoleglycerP_deHydtase_CS"/>
</dbReference>
<dbReference type="GO" id="GO:0000105">
    <property type="term" value="P:L-histidine biosynthetic process"/>
    <property type="evidence" value="ECO:0007669"/>
    <property type="project" value="UniProtKB-UniRule"/>
</dbReference>
<sequence>MSRLCKWVRETKEVKVSAEFNLDESGEIYIATPIPFFNHLLETLFTYMNSASRIIAEEKKVVDDHHVVEDCGIVIGEALNSCLGNREGIKRFSHQIVPMDDALILVAIDISGRGRAFIDLQFSRESIDGLSLENVPHFIDSLASRAGITIHIMKFRGVNEHHIAEAIFKGLGMALYEATRVVNSGVRSLKGVLK</sequence>
<dbReference type="Pfam" id="PF00475">
    <property type="entry name" value="IGPD"/>
    <property type="match status" value="1"/>
</dbReference>
<dbReference type="PANTHER" id="PTHR23133">
    <property type="entry name" value="IMIDAZOLEGLYCEROL-PHOSPHATE DEHYDRATASE HIS7"/>
    <property type="match status" value="1"/>
</dbReference>
<dbReference type="UniPathway" id="UPA00031">
    <property type="reaction ID" value="UER00011"/>
</dbReference>
<evidence type="ECO:0000313" key="7">
    <source>
        <dbReference type="EMBL" id="HEM68109.1"/>
    </source>
</evidence>
<dbReference type="InterPro" id="IPR038494">
    <property type="entry name" value="IGPD_sf"/>
</dbReference>
<keyword evidence="6" id="KW-0963">Cytoplasm</keyword>
<evidence type="ECO:0000256" key="5">
    <source>
        <dbReference type="ARBA" id="ARBA00023239"/>
    </source>
</evidence>
<dbReference type="EMBL" id="DSEU01000079">
    <property type="protein sequence ID" value="HEM68109.1"/>
    <property type="molecule type" value="Genomic_DNA"/>
</dbReference>
<dbReference type="FunFam" id="3.30.230.40:FF:000003">
    <property type="entry name" value="Imidazoleglycerol-phosphate dehydratase HisB"/>
    <property type="match status" value="1"/>
</dbReference>
<dbReference type="FunFam" id="3.30.230.40:FF:000001">
    <property type="entry name" value="Imidazoleglycerol-phosphate dehydratase HisB"/>
    <property type="match status" value="1"/>
</dbReference>
<proteinExistence type="inferred from homology"/>
<dbReference type="EC" id="4.2.1.19" evidence="6"/>
<protein>
    <recommendedName>
        <fullName evidence="2 6">Imidazoleglycerol-phosphate dehydratase</fullName>
        <shortName evidence="6">IGPD</shortName>
        <ecNumber evidence="6">4.2.1.19</ecNumber>
    </recommendedName>
</protein>
<dbReference type="NCBIfam" id="NF002114">
    <property type="entry name" value="PRK00951.2-4"/>
    <property type="match status" value="1"/>
</dbReference>
<organism evidence="7">
    <name type="scientific">Ignisphaera aggregans</name>
    <dbReference type="NCBI Taxonomy" id="334771"/>
    <lineage>
        <taxon>Archaea</taxon>
        <taxon>Thermoproteota</taxon>
        <taxon>Thermoprotei</taxon>
        <taxon>Desulfurococcales</taxon>
        <taxon>Desulfurococcaceae</taxon>
        <taxon>Ignisphaera</taxon>
    </lineage>
</organism>
<dbReference type="PROSITE" id="PS00955">
    <property type="entry name" value="IGP_DEHYDRATASE_2"/>
    <property type="match status" value="1"/>
</dbReference>
<dbReference type="GO" id="GO:0005737">
    <property type="term" value="C:cytoplasm"/>
    <property type="evidence" value="ECO:0007669"/>
    <property type="project" value="UniProtKB-SubCell"/>
</dbReference>
<comment type="subcellular location">
    <subcellularLocation>
        <location evidence="6">Cytoplasm</location>
    </subcellularLocation>
</comment>
<evidence type="ECO:0000256" key="1">
    <source>
        <dbReference type="ARBA" id="ARBA00005047"/>
    </source>
</evidence>
<dbReference type="PROSITE" id="PS00954">
    <property type="entry name" value="IGP_DEHYDRATASE_1"/>
    <property type="match status" value="1"/>
</dbReference>
<name>A0A7J2U6A4_9CREN</name>
<evidence type="ECO:0000256" key="6">
    <source>
        <dbReference type="HAMAP-Rule" id="MF_00076"/>
    </source>
</evidence>
<keyword evidence="5 6" id="KW-0456">Lyase</keyword>
<evidence type="ECO:0000256" key="4">
    <source>
        <dbReference type="ARBA" id="ARBA00023102"/>
    </source>
</evidence>
<comment type="catalytic activity">
    <reaction evidence="6">
        <text>D-erythro-1-(imidazol-4-yl)glycerol 3-phosphate = 3-(imidazol-4-yl)-2-oxopropyl phosphate + H2O</text>
        <dbReference type="Rhea" id="RHEA:11040"/>
        <dbReference type="ChEBI" id="CHEBI:15377"/>
        <dbReference type="ChEBI" id="CHEBI:57766"/>
        <dbReference type="ChEBI" id="CHEBI:58278"/>
        <dbReference type="EC" id="4.2.1.19"/>
    </reaction>
</comment>
<comment type="caution">
    <text evidence="7">The sequence shown here is derived from an EMBL/GenBank/DDBJ whole genome shotgun (WGS) entry which is preliminary data.</text>
</comment>
<keyword evidence="3 6" id="KW-0028">Amino-acid biosynthesis</keyword>
<evidence type="ECO:0000256" key="3">
    <source>
        <dbReference type="ARBA" id="ARBA00022605"/>
    </source>
</evidence>
<comment type="pathway">
    <text evidence="1 6">Amino-acid biosynthesis; L-histidine biosynthesis; L-histidine from 5-phospho-alpha-D-ribose 1-diphosphate: step 6/9.</text>
</comment>